<dbReference type="AlphaFoldDB" id="A0A1W2BZD6"/>
<keyword evidence="1 2" id="KW-0732">Signal</keyword>
<dbReference type="SUPFAM" id="SSF53850">
    <property type="entry name" value="Periplasmic binding protein-like II"/>
    <property type="match status" value="1"/>
</dbReference>
<protein>
    <submittedName>
        <fullName evidence="4">Amino acid ABC transporter substrate-binding protein, PAAT family</fullName>
    </submittedName>
</protein>
<dbReference type="STRING" id="1121400.SAMN02746065_11018"/>
<dbReference type="InterPro" id="IPR001638">
    <property type="entry name" value="Solute-binding_3/MltF_N"/>
</dbReference>
<evidence type="ECO:0000313" key="4">
    <source>
        <dbReference type="EMBL" id="SMC78176.1"/>
    </source>
</evidence>
<dbReference type="EMBL" id="FWXY01000010">
    <property type="protein sequence ID" value="SMC78176.1"/>
    <property type="molecule type" value="Genomic_DNA"/>
</dbReference>
<evidence type="ECO:0000256" key="2">
    <source>
        <dbReference type="SAM" id="SignalP"/>
    </source>
</evidence>
<dbReference type="RefSeq" id="WP_170923789.1">
    <property type="nucleotide sequence ID" value="NZ_FWXY01000010.1"/>
</dbReference>
<dbReference type="PANTHER" id="PTHR35936:SF25">
    <property type="entry name" value="ABC TRANSPORTER SUBSTRATE-BINDING PROTEIN"/>
    <property type="match status" value="1"/>
</dbReference>
<evidence type="ECO:0000259" key="3">
    <source>
        <dbReference type="Pfam" id="PF00497"/>
    </source>
</evidence>
<dbReference type="Pfam" id="PF00497">
    <property type="entry name" value="SBP_bac_3"/>
    <property type="match status" value="1"/>
</dbReference>
<accession>A0A1W2BZD6</accession>
<evidence type="ECO:0000256" key="1">
    <source>
        <dbReference type="ARBA" id="ARBA00022729"/>
    </source>
</evidence>
<feature type="signal peptide" evidence="2">
    <location>
        <begin position="1"/>
        <end position="22"/>
    </location>
</feature>
<name>A0A1W2BZD6_9BACT</name>
<dbReference type="Proteomes" id="UP000192418">
    <property type="component" value="Unassembled WGS sequence"/>
</dbReference>
<feature type="chain" id="PRO_5013343244" evidence="2">
    <location>
        <begin position="23"/>
        <end position="277"/>
    </location>
</feature>
<evidence type="ECO:0000313" key="5">
    <source>
        <dbReference type="Proteomes" id="UP000192418"/>
    </source>
</evidence>
<dbReference type="Gene3D" id="3.40.190.10">
    <property type="entry name" value="Periplasmic binding protein-like II"/>
    <property type="match status" value="2"/>
</dbReference>
<gene>
    <name evidence="4" type="ORF">SAMN02746065_11018</name>
</gene>
<reference evidence="4 5" key="1">
    <citation type="submission" date="2017-04" db="EMBL/GenBank/DDBJ databases">
        <authorList>
            <person name="Afonso C.L."/>
            <person name="Miller P.J."/>
            <person name="Scott M.A."/>
            <person name="Spackman E."/>
            <person name="Goraichik I."/>
            <person name="Dimitrov K.M."/>
            <person name="Suarez D.L."/>
            <person name="Swayne D.E."/>
        </authorList>
    </citation>
    <scope>NUCLEOTIDE SEQUENCE [LARGE SCALE GENOMIC DNA]</scope>
    <source>
        <strain evidence="4 5">DSM 3385</strain>
    </source>
</reference>
<sequence length="277" mass="31634">MKKSIFWIIALSLFCCYHSAFADQNTETDLIVNVCDDEALWPPYLFLVEKNGEKIPQGAFIDVLDALSRETGFTFKLTLCPWKRCLQEVKDYGKNGKFEIFNGSWNESRAKDYWMTSPIYFTTASYWYSKKQFPDGPNIKKADDLKKYKVLGVHGYSYSDYHYCDKDEFIGIGGIDKSARDLKTAFEMLRAGRGDILLVNAAVPIGYKYTGEDILFEEVTFQRLPGAKSGGFPIYISKESPRALELLSKINQAVINLVERGVIEKIMKKYLPCGRDC</sequence>
<organism evidence="4 5">
    <name type="scientific">Desulfocicer vacuolatum DSM 3385</name>
    <dbReference type="NCBI Taxonomy" id="1121400"/>
    <lineage>
        <taxon>Bacteria</taxon>
        <taxon>Pseudomonadati</taxon>
        <taxon>Thermodesulfobacteriota</taxon>
        <taxon>Desulfobacteria</taxon>
        <taxon>Desulfobacterales</taxon>
        <taxon>Desulfobacteraceae</taxon>
        <taxon>Desulfocicer</taxon>
    </lineage>
</organism>
<feature type="domain" description="Solute-binding protein family 3/N-terminal" evidence="3">
    <location>
        <begin position="41"/>
        <end position="271"/>
    </location>
</feature>
<dbReference type="PANTHER" id="PTHR35936">
    <property type="entry name" value="MEMBRANE-BOUND LYTIC MUREIN TRANSGLYCOSYLASE F"/>
    <property type="match status" value="1"/>
</dbReference>
<keyword evidence="5" id="KW-1185">Reference proteome</keyword>
<proteinExistence type="predicted"/>